<gene>
    <name evidence="1" type="ORF">RL72_01142</name>
</gene>
<dbReference type="EMBL" id="JYIT01000066">
    <property type="protein sequence ID" value="KJL26207.1"/>
    <property type="molecule type" value="Genomic_DNA"/>
</dbReference>
<protein>
    <submittedName>
        <fullName evidence="1">Uncharacterized protein</fullName>
    </submittedName>
</protein>
<accession>A0A0F0KZ93</accession>
<proteinExistence type="predicted"/>
<reference evidence="1 2" key="1">
    <citation type="submission" date="2015-02" db="EMBL/GenBank/DDBJ databases">
        <title>Draft genome sequences of ten Microbacterium spp. with emphasis on heavy metal contaminated environments.</title>
        <authorList>
            <person name="Corretto E."/>
        </authorList>
    </citation>
    <scope>NUCLEOTIDE SEQUENCE [LARGE SCALE GENOMIC DNA]</scope>
    <source>
        <strain evidence="1 2">DSM 23848</strain>
    </source>
</reference>
<evidence type="ECO:0000313" key="2">
    <source>
        <dbReference type="Proteomes" id="UP000033448"/>
    </source>
</evidence>
<dbReference type="AlphaFoldDB" id="A0A0F0KZ93"/>
<keyword evidence="2" id="KW-1185">Reference proteome</keyword>
<name>A0A0F0KZ93_9MICO</name>
<dbReference type="RefSeq" id="WP_045249863.1">
    <property type="nucleotide sequence ID" value="NZ_JYIT01000066.1"/>
</dbReference>
<evidence type="ECO:0000313" key="1">
    <source>
        <dbReference type="EMBL" id="KJL26207.1"/>
    </source>
</evidence>
<sequence>MSAGEDEAELVRRIKAEEIITYRRARGPLTPKEQAEGAEALREFQERVASGWYDEPSDEEALS</sequence>
<comment type="caution">
    <text evidence="1">The sequence shown here is derived from an EMBL/GenBank/DDBJ whole genome shotgun (WGS) entry which is preliminary data.</text>
</comment>
<dbReference type="PATRIC" id="fig|582680.7.peg.1182"/>
<organism evidence="1 2">
    <name type="scientific">Microbacterium azadirachtae</name>
    <dbReference type="NCBI Taxonomy" id="582680"/>
    <lineage>
        <taxon>Bacteria</taxon>
        <taxon>Bacillati</taxon>
        <taxon>Actinomycetota</taxon>
        <taxon>Actinomycetes</taxon>
        <taxon>Micrococcales</taxon>
        <taxon>Microbacteriaceae</taxon>
        <taxon>Microbacterium</taxon>
    </lineage>
</organism>
<dbReference type="Proteomes" id="UP000033448">
    <property type="component" value="Unassembled WGS sequence"/>
</dbReference>